<feature type="compositionally biased region" description="Basic and acidic residues" evidence="2">
    <location>
        <begin position="57"/>
        <end position="79"/>
    </location>
</feature>
<name>A0A540KYD6_MALBA</name>
<feature type="compositionally biased region" description="Polar residues" evidence="2">
    <location>
        <begin position="47"/>
        <end position="56"/>
    </location>
</feature>
<dbReference type="EMBL" id="VIEB01000868">
    <property type="protein sequence ID" value="TQD79230.1"/>
    <property type="molecule type" value="Genomic_DNA"/>
</dbReference>
<sequence length="222" mass="25598">MSHYSDAQDIELATAVASAAFAIHSNEEPKLQYRKGTRESIPIPRTKSLQDMTTGRPNKETRNNDEVSRKKSMDQRELPSRYPNRASSSRPSTPGNGYQNQRGSSVGRNDVETKPDAWERAQMKKIQRRYEKVKATIVAWENEKKMQAKAKMERRKNEIEQRRARNMQHYQIKQARIDQIAGGARAQAEEKRRNEELKVKEKAKRIRSTGKAPATCFCFTCN</sequence>
<evidence type="ECO:0000256" key="2">
    <source>
        <dbReference type="SAM" id="MobiDB-lite"/>
    </source>
</evidence>
<proteinExistence type="inferred from homology"/>
<comment type="similarity">
    <text evidence="1">Belongs to the remorin family.</text>
</comment>
<dbReference type="Pfam" id="PF03763">
    <property type="entry name" value="Remorin_C"/>
    <property type="match status" value="1"/>
</dbReference>
<dbReference type="AlphaFoldDB" id="A0A540KYD6"/>
<evidence type="ECO:0000259" key="3">
    <source>
        <dbReference type="Pfam" id="PF03763"/>
    </source>
</evidence>
<protein>
    <recommendedName>
        <fullName evidence="3">Remorin C-terminal domain-containing protein</fullName>
    </recommendedName>
</protein>
<comment type="caution">
    <text evidence="4">The sequence shown here is derived from an EMBL/GenBank/DDBJ whole genome shotgun (WGS) entry which is preliminary data.</text>
</comment>
<reference evidence="4 5" key="1">
    <citation type="journal article" date="2019" name="G3 (Bethesda)">
        <title>Sequencing of a Wild Apple (Malus baccata) Genome Unravels the Differences Between Cultivated and Wild Apple Species Regarding Disease Resistance and Cold Tolerance.</title>
        <authorList>
            <person name="Chen X."/>
        </authorList>
    </citation>
    <scope>NUCLEOTIDE SEQUENCE [LARGE SCALE GENOMIC DNA]</scope>
    <source>
        <strain evidence="5">cv. Shandingzi</strain>
        <tissue evidence="4">Leaves</tissue>
    </source>
</reference>
<feature type="compositionally biased region" description="Basic and acidic residues" evidence="2">
    <location>
        <begin position="187"/>
        <end position="200"/>
    </location>
</feature>
<gene>
    <name evidence="4" type="ORF">C1H46_035268</name>
</gene>
<evidence type="ECO:0000313" key="4">
    <source>
        <dbReference type="EMBL" id="TQD79230.1"/>
    </source>
</evidence>
<keyword evidence="5" id="KW-1185">Reference proteome</keyword>
<feature type="region of interest" description="Disordered" evidence="2">
    <location>
        <begin position="184"/>
        <end position="204"/>
    </location>
</feature>
<accession>A0A540KYD6</accession>
<feature type="region of interest" description="Disordered" evidence="2">
    <location>
        <begin position="24"/>
        <end position="114"/>
    </location>
</feature>
<organism evidence="4 5">
    <name type="scientific">Malus baccata</name>
    <name type="common">Siberian crab apple</name>
    <name type="synonym">Pyrus baccata</name>
    <dbReference type="NCBI Taxonomy" id="106549"/>
    <lineage>
        <taxon>Eukaryota</taxon>
        <taxon>Viridiplantae</taxon>
        <taxon>Streptophyta</taxon>
        <taxon>Embryophyta</taxon>
        <taxon>Tracheophyta</taxon>
        <taxon>Spermatophyta</taxon>
        <taxon>Magnoliopsida</taxon>
        <taxon>eudicotyledons</taxon>
        <taxon>Gunneridae</taxon>
        <taxon>Pentapetalae</taxon>
        <taxon>rosids</taxon>
        <taxon>fabids</taxon>
        <taxon>Rosales</taxon>
        <taxon>Rosaceae</taxon>
        <taxon>Amygdaloideae</taxon>
        <taxon>Maleae</taxon>
        <taxon>Malus</taxon>
    </lineage>
</organism>
<evidence type="ECO:0000313" key="5">
    <source>
        <dbReference type="Proteomes" id="UP000315295"/>
    </source>
</evidence>
<dbReference type="InterPro" id="IPR005516">
    <property type="entry name" value="Remorin_C"/>
</dbReference>
<feature type="compositionally biased region" description="Polar residues" evidence="2">
    <location>
        <begin position="85"/>
        <end position="107"/>
    </location>
</feature>
<feature type="domain" description="Remorin C-terminal" evidence="3">
    <location>
        <begin position="111"/>
        <end position="214"/>
    </location>
</feature>
<dbReference type="PANTHER" id="PTHR31471">
    <property type="entry name" value="OS02G0116800 PROTEIN"/>
    <property type="match status" value="1"/>
</dbReference>
<dbReference type="PANTHER" id="PTHR31471:SF5">
    <property type="entry name" value="GB|AAD39278.1"/>
    <property type="match status" value="1"/>
</dbReference>
<evidence type="ECO:0000256" key="1">
    <source>
        <dbReference type="ARBA" id="ARBA00005711"/>
    </source>
</evidence>
<dbReference type="STRING" id="106549.A0A540KYD6"/>
<dbReference type="Proteomes" id="UP000315295">
    <property type="component" value="Unassembled WGS sequence"/>
</dbReference>